<dbReference type="AlphaFoldDB" id="A0AAU9JIZ9"/>
<accession>A0AAU9JIZ9</accession>
<name>A0AAU9JIZ9_9CILI</name>
<organism evidence="5 6">
    <name type="scientific">Blepharisma stoltei</name>
    <dbReference type="NCBI Taxonomy" id="1481888"/>
    <lineage>
        <taxon>Eukaryota</taxon>
        <taxon>Sar</taxon>
        <taxon>Alveolata</taxon>
        <taxon>Ciliophora</taxon>
        <taxon>Postciliodesmatophora</taxon>
        <taxon>Heterotrichea</taxon>
        <taxon>Heterotrichida</taxon>
        <taxon>Blepharismidae</taxon>
        <taxon>Blepharisma</taxon>
    </lineage>
</organism>
<dbReference type="InterPro" id="IPR025151">
    <property type="entry name" value="ELYS_dom"/>
</dbReference>
<keyword evidence="6" id="KW-1185">Reference proteome</keyword>
<feature type="transmembrane region" description="Helical" evidence="3">
    <location>
        <begin position="762"/>
        <end position="781"/>
    </location>
</feature>
<dbReference type="EMBL" id="CAJZBQ010000043">
    <property type="protein sequence ID" value="CAG9327223.1"/>
    <property type="molecule type" value="Genomic_DNA"/>
</dbReference>
<proteinExistence type="predicted"/>
<evidence type="ECO:0000256" key="3">
    <source>
        <dbReference type="SAM" id="Phobius"/>
    </source>
</evidence>
<evidence type="ECO:0000313" key="6">
    <source>
        <dbReference type="Proteomes" id="UP001162131"/>
    </source>
</evidence>
<dbReference type="InterPro" id="IPR036322">
    <property type="entry name" value="WD40_repeat_dom_sf"/>
</dbReference>
<evidence type="ECO:0000313" key="5">
    <source>
        <dbReference type="EMBL" id="CAG9327223.1"/>
    </source>
</evidence>
<evidence type="ECO:0000256" key="1">
    <source>
        <dbReference type="ARBA" id="ARBA00004123"/>
    </source>
</evidence>
<comment type="subcellular location">
    <subcellularLocation>
        <location evidence="1">Nucleus</location>
    </subcellularLocation>
</comment>
<dbReference type="Pfam" id="PF13934">
    <property type="entry name" value="ELYS"/>
    <property type="match status" value="1"/>
</dbReference>
<protein>
    <recommendedName>
        <fullName evidence="4">ELYS-like domain-containing protein</fullName>
    </recommendedName>
</protein>
<feature type="domain" description="ELYS-like" evidence="4">
    <location>
        <begin position="550"/>
        <end position="767"/>
    </location>
</feature>
<reference evidence="5" key="1">
    <citation type="submission" date="2021-09" db="EMBL/GenBank/DDBJ databases">
        <authorList>
            <consortium name="AG Swart"/>
            <person name="Singh M."/>
            <person name="Singh A."/>
            <person name="Seah K."/>
            <person name="Emmerich C."/>
        </authorList>
    </citation>
    <scope>NUCLEOTIDE SEQUENCE</scope>
    <source>
        <strain evidence="5">ATCC30299</strain>
    </source>
</reference>
<comment type="caution">
    <text evidence="5">The sequence shown here is derived from an EMBL/GenBank/DDBJ whole genome shotgun (WGS) entry which is preliminary data.</text>
</comment>
<sequence>MKHKISGLGAWEDLKIPAISGLCSTTQSFGLVWHHSDVVILDFKHMRSMRALSTGNNGVDFAHISGFACFLVCQDKFPSSITIFDIASTQTKKVILPGKLRCTYVEHIEDFDFIVGTDQGTILIYLDGSFAQCKELTETEKTSVTCIKYDINSLGRLAAVGLGTGDIVVVELDELSEFRLPDFTQKGGKVTGIDFIASATGVLLAVFREEPSSFTVTQIAEENKITEIARIDYPRFTSLLQMSVFENSMLFLAALSGTELEVSIYHPVVNQTELIILDQKEFTLDELNSVVNITIPETSIFKNKIEFGCDLWILGRGGSELQVFPITSSESEKITQNLVTSCMDHTIWQKPETLERILVEYEKAGIKSPAYYQDMMNPAIISVLVKEKKSNVVSEFMLRKFQDSYLLPEEYISIIESWLKKDMIDVDEEVKTLVIDEYLILEKQGNDYYRIVKHAETMLSHCYQIKDIAVAIDIRKSDNSYIENVVQKIHVLKFICWILRSDATHYLKLEGWNWNERRAKRKDFFEKAKLQYSQSNTEIGLFIDNWVNNRPFPPTVEQLIDILNGTDERTFQAIFQYLLLDLSEYAKSAYHSDLSENIDSNLNLFKASFLFSTIESYKISGFWHLDMLSDPSCFKITEDPEKQFFYHAKSSLYSLSEAKDILSIEEKKKILKTFYETEAYSAALLWGKTCGIDLTDPEVVELMLLVFFEGNMWIQAFNFLNGLSSSLVATNHGIALFIHLMDSKNNSQYLPFIPFKGKLEELFLSHLCTLLPHIYSFALIFRKRYSELFRKEGMEENEGIEKVIGCFKNIIKGVKVYDNYGDEIPVQTSIYKAPEKGRENQESDMEIVNLEAPHPDVSNVSIEESLRPSKLVFSPNNK</sequence>
<evidence type="ECO:0000259" key="4">
    <source>
        <dbReference type="Pfam" id="PF13934"/>
    </source>
</evidence>
<keyword evidence="2" id="KW-0539">Nucleus</keyword>
<dbReference type="SUPFAM" id="SSF50978">
    <property type="entry name" value="WD40 repeat-like"/>
    <property type="match status" value="1"/>
</dbReference>
<keyword evidence="3" id="KW-0472">Membrane</keyword>
<dbReference type="GO" id="GO:0005634">
    <property type="term" value="C:nucleus"/>
    <property type="evidence" value="ECO:0007669"/>
    <property type="project" value="UniProtKB-SubCell"/>
</dbReference>
<gene>
    <name evidence="5" type="ORF">BSTOLATCC_MIC43263</name>
</gene>
<keyword evidence="3" id="KW-0812">Transmembrane</keyword>
<dbReference type="Proteomes" id="UP001162131">
    <property type="component" value="Unassembled WGS sequence"/>
</dbReference>
<evidence type="ECO:0000256" key="2">
    <source>
        <dbReference type="ARBA" id="ARBA00023242"/>
    </source>
</evidence>
<keyword evidence="3" id="KW-1133">Transmembrane helix</keyword>